<reference evidence="3" key="1">
    <citation type="journal article" date="2020" name="Stud. Mycol.">
        <title>101 Dothideomycetes genomes: a test case for predicting lifestyles and emergence of pathogens.</title>
        <authorList>
            <person name="Haridas S."/>
            <person name="Albert R."/>
            <person name="Binder M."/>
            <person name="Bloem J."/>
            <person name="Labutti K."/>
            <person name="Salamov A."/>
            <person name="Andreopoulos B."/>
            <person name="Baker S."/>
            <person name="Barry K."/>
            <person name="Bills G."/>
            <person name="Bluhm B."/>
            <person name="Cannon C."/>
            <person name="Castanera R."/>
            <person name="Culley D."/>
            <person name="Daum C."/>
            <person name="Ezra D."/>
            <person name="Gonzalez J."/>
            <person name="Henrissat B."/>
            <person name="Kuo A."/>
            <person name="Liang C."/>
            <person name="Lipzen A."/>
            <person name="Lutzoni F."/>
            <person name="Magnuson J."/>
            <person name="Mondo S."/>
            <person name="Nolan M."/>
            <person name="Ohm R."/>
            <person name="Pangilinan J."/>
            <person name="Park H.-J."/>
            <person name="Ramirez L."/>
            <person name="Alfaro M."/>
            <person name="Sun H."/>
            <person name="Tritt A."/>
            <person name="Yoshinaga Y."/>
            <person name="Zwiers L.-H."/>
            <person name="Turgeon B."/>
            <person name="Goodwin S."/>
            <person name="Spatafora J."/>
            <person name="Crous P."/>
            <person name="Grigoriev I."/>
        </authorList>
    </citation>
    <scope>NUCLEOTIDE SEQUENCE</scope>
    <source>
        <strain evidence="3">CBS 262.69</strain>
    </source>
</reference>
<evidence type="ECO:0000259" key="2">
    <source>
        <dbReference type="PROSITE" id="PS50802"/>
    </source>
</evidence>
<dbReference type="AlphaFoldDB" id="A0A6G1HKV2"/>
<dbReference type="SUPFAM" id="SSF54001">
    <property type="entry name" value="Cysteine proteinases"/>
    <property type="match status" value="1"/>
</dbReference>
<feature type="region of interest" description="Disordered" evidence="1">
    <location>
        <begin position="379"/>
        <end position="411"/>
    </location>
</feature>
<evidence type="ECO:0000313" key="3">
    <source>
        <dbReference type="EMBL" id="KAF2396534.1"/>
    </source>
</evidence>
<dbReference type="GO" id="GO:0016579">
    <property type="term" value="P:protein deubiquitination"/>
    <property type="evidence" value="ECO:0007669"/>
    <property type="project" value="TreeGrafter"/>
</dbReference>
<evidence type="ECO:0000256" key="1">
    <source>
        <dbReference type="SAM" id="MobiDB-lite"/>
    </source>
</evidence>
<protein>
    <submittedName>
        <fullName evidence="3">Cysteine proteinase</fullName>
    </submittedName>
</protein>
<dbReference type="InterPro" id="IPR050704">
    <property type="entry name" value="Peptidase_C85-like"/>
</dbReference>
<dbReference type="PANTHER" id="PTHR12419">
    <property type="entry name" value="OTU DOMAIN CONTAINING PROTEIN"/>
    <property type="match status" value="1"/>
</dbReference>
<dbReference type="Pfam" id="PF02338">
    <property type="entry name" value="OTU"/>
    <property type="match status" value="1"/>
</dbReference>
<evidence type="ECO:0000313" key="4">
    <source>
        <dbReference type="Proteomes" id="UP000799640"/>
    </source>
</evidence>
<organism evidence="3 4">
    <name type="scientific">Trichodelitschia bisporula</name>
    <dbReference type="NCBI Taxonomy" id="703511"/>
    <lineage>
        <taxon>Eukaryota</taxon>
        <taxon>Fungi</taxon>
        <taxon>Dikarya</taxon>
        <taxon>Ascomycota</taxon>
        <taxon>Pezizomycotina</taxon>
        <taxon>Dothideomycetes</taxon>
        <taxon>Dothideomycetes incertae sedis</taxon>
        <taxon>Phaeotrichales</taxon>
        <taxon>Phaeotrichaceae</taxon>
        <taxon>Trichodelitschia</taxon>
    </lineage>
</organism>
<dbReference type="Gene3D" id="3.90.70.80">
    <property type="match status" value="1"/>
</dbReference>
<dbReference type="OrthoDB" id="409956at2759"/>
<sequence length="436" mass="47464">MPRRSSRSMDEFPNLTSNRLYPAEIRGDGNCLFNALSDQMFGNQSRHAEIRATVIAYMRANAAYFKAFVIVKPTRRNPKRKNAGVFSVAPIPEVPTEAAIDAAFAAHLADMAKGGTWGDSLELKAFVDAYGINVKVWQSTGELSVESCKKTTKSAHIAYHHWQHYSSVRNVDGPHTGLPNVDASAVGKDGSPEPRQYQMVVVTRQMVEKVRMALPFGVDSLLVKKMLEEAKGDAQLAAARLVDLEDRGSISTQSSVERDVDSDEEEEIWGPNKRATRNRLARQKQRASADPTQHAFKNDAATKTTTKKTGPRNVAVPKTRKARKLVRRQTIDKSVAALSPSPDITAVSAPAPASPPQAAAPPTAASTPITPKHFTAPLLSDNTPGQAFSSPLPVRSRWTPPNARASSAPRPVTTYRQFSIQEVAAMLAIRVPGART</sequence>
<dbReference type="PROSITE" id="PS50802">
    <property type="entry name" value="OTU"/>
    <property type="match status" value="1"/>
</dbReference>
<feature type="compositionally biased region" description="Polar residues" evidence="1">
    <location>
        <begin position="380"/>
        <end position="389"/>
    </location>
</feature>
<dbReference type="GO" id="GO:0004843">
    <property type="term" value="F:cysteine-type deubiquitinase activity"/>
    <property type="evidence" value="ECO:0007669"/>
    <property type="project" value="TreeGrafter"/>
</dbReference>
<keyword evidence="4" id="KW-1185">Reference proteome</keyword>
<dbReference type="Proteomes" id="UP000799640">
    <property type="component" value="Unassembled WGS sequence"/>
</dbReference>
<feature type="region of interest" description="Disordered" evidence="1">
    <location>
        <begin position="342"/>
        <end position="366"/>
    </location>
</feature>
<feature type="domain" description="OTU" evidence="2">
    <location>
        <begin position="20"/>
        <end position="171"/>
    </location>
</feature>
<accession>A0A6G1HKV2</accession>
<name>A0A6G1HKV2_9PEZI</name>
<dbReference type="PANTHER" id="PTHR12419:SF7">
    <property type="entry name" value="OTU DOMAIN-CONTAINING PROTEIN 3"/>
    <property type="match status" value="1"/>
</dbReference>
<gene>
    <name evidence="3" type="ORF">EJ06DRAFT_524513</name>
</gene>
<dbReference type="InterPro" id="IPR003323">
    <property type="entry name" value="OTU_dom"/>
</dbReference>
<dbReference type="InterPro" id="IPR038765">
    <property type="entry name" value="Papain-like_cys_pep_sf"/>
</dbReference>
<dbReference type="EMBL" id="ML996706">
    <property type="protein sequence ID" value="KAF2396534.1"/>
    <property type="molecule type" value="Genomic_DNA"/>
</dbReference>
<proteinExistence type="predicted"/>
<dbReference type="CDD" id="cd22756">
    <property type="entry name" value="OTU_OTUD3-like"/>
    <property type="match status" value="1"/>
</dbReference>
<feature type="region of interest" description="Disordered" evidence="1">
    <location>
        <begin position="250"/>
        <end position="326"/>
    </location>
</feature>
<feature type="compositionally biased region" description="Low complexity" evidence="1">
    <location>
        <begin position="400"/>
        <end position="411"/>
    </location>
</feature>
<feature type="compositionally biased region" description="Basic residues" evidence="1">
    <location>
        <begin position="274"/>
        <end position="285"/>
    </location>
</feature>